<comment type="caution">
    <text evidence="1">The sequence shown here is derived from an EMBL/GenBank/DDBJ whole genome shotgun (WGS) entry which is preliminary data.</text>
</comment>
<evidence type="ECO:0000313" key="2">
    <source>
        <dbReference type="Proteomes" id="UP000805649"/>
    </source>
</evidence>
<reference evidence="1 2" key="1">
    <citation type="journal article" date="2020" name="Phytopathology">
        <title>Genome Sequence Resources of Colletotrichum truncatum, C. plurivorum, C. musicola, and C. sojae: Four Species Pathogenic to Soybean (Glycine max).</title>
        <authorList>
            <person name="Rogerio F."/>
            <person name="Boufleur T.R."/>
            <person name="Ciampi-Guillardi M."/>
            <person name="Sukno S.A."/>
            <person name="Thon M.R."/>
            <person name="Massola Junior N.S."/>
            <person name="Baroncelli R."/>
        </authorList>
    </citation>
    <scope>NUCLEOTIDE SEQUENCE [LARGE SCALE GENOMIC DNA]</scope>
    <source>
        <strain evidence="1 2">CMES1059</strain>
    </source>
</reference>
<evidence type="ECO:0000313" key="1">
    <source>
        <dbReference type="EMBL" id="KAL0931627.1"/>
    </source>
</evidence>
<keyword evidence="1" id="KW-0436">Ligase</keyword>
<protein>
    <submittedName>
        <fullName evidence="1">Sumo ligase</fullName>
    </submittedName>
</protein>
<accession>A0ACC3YID2</accession>
<proteinExistence type="predicted"/>
<name>A0ACC3YID2_COLTU</name>
<sequence>MTSIPRHELQALVKLVNSNQLLNRQLSSICQLNGLTSSGVKASLQSRIVNAIQDAFNHNDVTRFQQIQRSIETTRTGASSPASHKSARPPANTQPAVMRTDPYWNQRSASSRPAGPNGHSIHGFGATAGPRFKDTPFYALEHRVGDVRVCEIMSQHRNMVSIPVKMSECLGVNKVLEDKSYRVMVFCADNNNNEPQNIAFPHQSEIKVNGNEVKANLRGLKNKPGSTRPVDITSYLRLKNDNRNLVEFTYALTQKKYYLVLYVCKTTSAQELAERIKGGKKIPKQSVIQEISKKAADTDIVTTSQVLSLKCPLSYMRLDVPCRSTFCSHIQCFDATSYLQLQEQGPQWLCPICNKSAPFDQLAVDEYVKEILVNTSKSLDQVTIEPDGQWRVNSMQDDKSANGGNGPVDDDDDDDDFIISEVNVVRSRNFETPNRSVTSTATPTTTILSRESSTMPRGLGSTSAKRPHSERVTIDLTLSDDDDEPVVPPPKRQQLQPPSSNNYTNGYNDQLF</sequence>
<gene>
    <name evidence="1" type="ORF">CTRU02_212581</name>
</gene>
<keyword evidence="2" id="KW-1185">Reference proteome</keyword>
<dbReference type="EMBL" id="VUJX02000009">
    <property type="protein sequence ID" value="KAL0931627.1"/>
    <property type="molecule type" value="Genomic_DNA"/>
</dbReference>
<dbReference type="Proteomes" id="UP000805649">
    <property type="component" value="Unassembled WGS sequence"/>
</dbReference>
<organism evidence="1 2">
    <name type="scientific">Colletotrichum truncatum</name>
    <name type="common">Anthracnose fungus</name>
    <name type="synonym">Colletotrichum capsici</name>
    <dbReference type="NCBI Taxonomy" id="5467"/>
    <lineage>
        <taxon>Eukaryota</taxon>
        <taxon>Fungi</taxon>
        <taxon>Dikarya</taxon>
        <taxon>Ascomycota</taxon>
        <taxon>Pezizomycotina</taxon>
        <taxon>Sordariomycetes</taxon>
        <taxon>Hypocreomycetidae</taxon>
        <taxon>Glomerellales</taxon>
        <taxon>Glomerellaceae</taxon>
        <taxon>Colletotrichum</taxon>
        <taxon>Colletotrichum truncatum species complex</taxon>
    </lineage>
</organism>